<evidence type="ECO:0000256" key="8">
    <source>
        <dbReference type="PIRSR" id="PIRSR601929-2"/>
    </source>
</evidence>
<keyword evidence="9" id="KW-0732">Signal</keyword>
<dbReference type="PROSITE" id="PS51257">
    <property type="entry name" value="PROKAR_LIPOPROTEIN"/>
    <property type="match status" value="1"/>
</dbReference>
<keyword evidence="6 7" id="KW-0464">Manganese</keyword>
<dbReference type="GO" id="GO:0030145">
    <property type="term" value="F:manganese ion binding"/>
    <property type="evidence" value="ECO:0007669"/>
    <property type="project" value="UniProtKB-UniRule"/>
</dbReference>
<dbReference type="OrthoDB" id="1921208at2759"/>
<name>A0A1Y1HM23_KLENI</name>
<feature type="binding site" evidence="7">
    <location>
        <position position="111"/>
    </location>
    <ligand>
        <name>oxalate</name>
        <dbReference type="ChEBI" id="CHEBI:30623"/>
    </ligand>
</feature>
<evidence type="ECO:0000256" key="1">
    <source>
        <dbReference type="ARBA" id="ARBA00004271"/>
    </source>
</evidence>
<evidence type="ECO:0000256" key="3">
    <source>
        <dbReference type="ARBA" id="ARBA00022523"/>
    </source>
</evidence>
<proteinExistence type="inferred from homology"/>
<dbReference type="InterPro" id="IPR019780">
    <property type="entry name" value="Germin_Mn-BS"/>
</dbReference>
<dbReference type="EMBL" id="DF236972">
    <property type="protein sequence ID" value="GAQ79043.1"/>
    <property type="molecule type" value="Genomic_DNA"/>
</dbReference>
<feature type="domain" description="Cupin type-1" evidence="10">
    <location>
        <begin position="56"/>
        <end position="201"/>
    </location>
</feature>
<evidence type="ECO:0000259" key="10">
    <source>
        <dbReference type="SMART" id="SM00835"/>
    </source>
</evidence>
<dbReference type="PANTHER" id="PTHR31238">
    <property type="entry name" value="GERMIN-LIKE PROTEIN SUBFAMILY 3 MEMBER 3"/>
    <property type="match status" value="1"/>
</dbReference>
<comment type="subcellular location">
    <subcellularLocation>
        <location evidence="1 9">Secreted</location>
        <location evidence="1 9">Extracellular space</location>
        <location evidence="1 9">Apoplast</location>
    </subcellularLocation>
</comment>
<evidence type="ECO:0000256" key="2">
    <source>
        <dbReference type="ARBA" id="ARBA00007456"/>
    </source>
</evidence>
<feature type="binding site" evidence="8">
    <location>
        <position position="151"/>
    </location>
    <ligand>
        <name>Mn(2+)</name>
        <dbReference type="ChEBI" id="CHEBI:29035"/>
    </ligand>
</feature>
<dbReference type="PRINTS" id="PR00325">
    <property type="entry name" value="GERMIN"/>
</dbReference>
<dbReference type="PROSITE" id="PS00725">
    <property type="entry name" value="GERMIN"/>
    <property type="match status" value="1"/>
</dbReference>
<evidence type="ECO:0000256" key="7">
    <source>
        <dbReference type="PIRSR" id="PIRSR601929-1"/>
    </source>
</evidence>
<organism evidence="11 12">
    <name type="scientific">Klebsormidium nitens</name>
    <name type="common">Green alga</name>
    <name type="synonym">Ulothrix nitens</name>
    <dbReference type="NCBI Taxonomy" id="105231"/>
    <lineage>
        <taxon>Eukaryota</taxon>
        <taxon>Viridiplantae</taxon>
        <taxon>Streptophyta</taxon>
        <taxon>Klebsormidiophyceae</taxon>
        <taxon>Klebsormidiales</taxon>
        <taxon>Klebsormidiaceae</taxon>
        <taxon>Klebsormidium</taxon>
    </lineage>
</organism>
<reference evidence="11 12" key="1">
    <citation type="journal article" date="2014" name="Nat. Commun.">
        <title>Klebsormidium flaccidum genome reveals primary factors for plant terrestrial adaptation.</title>
        <authorList>
            <person name="Hori K."/>
            <person name="Maruyama F."/>
            <person name="Fujisawa T."/>
            <person name="Togashi T."/>
            <person name="Yamamoto N."/>
            <person name="Seo M."/>
            <person name="Sato S."/>
            <person name="Yamada T."/>
            <person name="Mori H."/>
            <person name="Tajima N."/>
            <person name="Moriyama T."/>
            <person name="Ikeuchi M."/>
            <person name="Watanabe M."/>
            <person name="Wada H."/>
            <person name="Kobayashi K."/>
            <person name="Saito M."/>
            <person name="Masuda T."/>
            <person name="Sasaki-Sekimoto Y."/>
            <person name="Mashiguchi K."/>
            <person name="Awai K."/>
            <person name="Shimojima M."/>
            <person name="Masuda S."/>
            <person name="Iwai M."/>
            <person name="Nobusawa T."/>
            <person name="Narise T."/>
            <person name="Kondo S."/>
            <person name="Saito H."/>
            <person name="Sato R."/>
            <person name="Murakawa M."/>
            <person name="Ihara Y."/>
            <person name="Oshima-Yamada Y."/>
            <person name="Ohtaka K."/>
            <person name="Satoh M."/>
            <person name="Sonobe K."/>
            <person name="Ishii M."/>
            <person name="Ohtani R."/>
            <person name="Kanamori-Sato M."/>
            <person name="Honoki R."/>
            <person name="Miyazaki D."/>
            <person name="Mochizuki H."/>
            <person name="Umetsu J."/>
            <person name="Higashi K."/>
            <person name="Shibata D."/>
            <person name="Kamiya Y."/>
            <person name="Sato N."/>
            <person name="Nakamura Y."/>
            <person name="Tabata S."/>
            <person name="Ida S."/>
            <person name="Kurokawa K."/>
            <person name="Ohta H."/>
        </authorList>
    </citation>
    <scope>NUCLEOTIDE SEQUENCE [LARGE SCALE GENOMIC DNA]</scope>
    <source>
        <strain evidence="11 12">NIES-2285</strain>
    </source>
</reference>
<dbReference type="Gene3D" id="2.60.120.10">
    <property type="entry name" value="Jelly Rolls"/>
    <property type="match status" value="1"/>
</dbReference>
<keyword evidence="5 7" id="KW-0479">Metal-binding</keyword>
<feature type="binding site" evidence="8">
    <location>
        <position position="106"/>
    </location>
    <ligand>
        <name>Mn(2+)</name>
        <dbReference type="ChEBI" id="CHEBI:29035"/>
    </ligand>
</feature>
<keyword evidence="3 9" id="KW-0052">Apoplast</keyword>
<dbReference type="InterPro" id="IPR011051">
    <property type="entry name" value="RmlC_Cupin_sf"/>
</dbReference>
<feature type="binding site" evidence="8">
    <location>
        <position position="111"/>
    </location>
    <ligand>
        <name>Mn(2+)</name>
        <dbReference type="ChEBI" id="CHEBI:29035"/>
    </ligand>
</feature>
<dbReference type="OMA" id="RKRFAPH"/>
<dbReference type="CDD" id="cd02241">
    <property type="entry name" value="cupin_OxOx"/>
    <property type="match status" value="1"/>
</dbReference>
<evidence type="ECO:0000256" key="5">
    <source>
        <dbReference type="ARBA" id="ARBA00022723"/>
    </source>
</evidence>
<dbReference type="Pfam" id="PF00190">
    <property type="entry name" value="Cupin_1"/>
    <property type="match status" value="1"/>
</dbReference>
<gene>
    <name evidence="11" type="ORF">KFL_000230230</name>
</gene>
<feature type="signal peptide" evidence="9">
    <location>
        <begin position="1"/>
        <end position="29"/>
    </location>
</feature>
<evidence type="ECO:0000313" key="12">
    <source>
        <dbReference type="Proteomes" id="UP000054558"/>
    </source>
</evidence>
<dbReference type="InterPro" id="IPR001929">
    <property type="entry name" value="Germin"/>
</dbReference>
<dbReference type="AlphaFoldDB" id="A0A1Y1HM23"/>
<dbReference type="GO" id="GO:0048046">
    <property type="term" value="C:apoplast"/>
    <property type="evidence" value="ECO:0007669"/>
    <property type="project" value="UniProtKB-SubCell"/>
</dbReference>
<sequence length="251" mass="26527">METGKQRSRAAQFLLAAALVAAFTACASAADPDPLRDFEPPDSPANYNPPDLYFKFDLRHAANPADGPGGIIWKANSANFPALRSQGLSSALFAIRPCGQTLPHTHPRASEIVYVISGGPVLFGFVDTNHTAHLNLLRAGEMTVIPRGMLHFSQNFGTGDVIYFSAFNSQNPGVITQSKGLFNLPPEVVATTFSLPLDQVRAINGSLPVTTAPTLGTSNQGCVPGVIPPELTYLDVLAPKGDQNVSAPGGY</sequence>
<evidence type="ECO:0000256" key="9">
    <source>
        <dbReference type="RuleBase" id="RU366015"/>
    </source>
</evidence>
<feature type="chain" id="PRO_5019616448" description="Germin-like protein" evidence="9">
    <location>
        <begin position="30"/>
        <end position="251"/>
    </location>
</feature>
<dbReference type="InterPro" id="IPR006045">
    <property type="entry name" value="Cupin_1"/>
</dbReference>
<keyword evidence="12" id="KW-1185">Reference proteome</keyword>
<dbReference type="STRING" id="105231.A0A1Y1HM23"/>
<dbReference type="SUPFAM" id="SSF51182">
    <property type="entry name" value="RmlC-like cupins"/>
    <property type="match status" value="1"/>
</dbReference>
<keyword evidence="4 9" id="KW-0964">Secreted</keyword>
<evidence type="ECO:0000256" key="6">
    <source>
        <dbReference type="ARBA" id="ARBA00023211"/>
    </source>
</evidence>
<dbReference type="SMART" id="SM00835">
    <property type="entry name" value="Cupin_1"/>
    <property type="match status" value="1"/>
</dbReference>
<comment type="similarity">
    <text evidence="2 9">Belongs to the germin family.</text>
</comment>
<protein>
    <recommendedName>
        <fullName evidence="9">Germin-like protein</fullName>
    </recommendedName>
</protein>
<accession>A0A1Y1HM23</accession>
<dbReference type="Proteomes" id="UP000054558">
    <property type="component" value="Unassembled WGS sequence"/>
</dbReference>
<evidence type="ECO:0000256" key="4">
    <source>
        <dbReference type="ARBA" id="ARBA00022525"/>
    </source>
</evidence>
<evidence type="ECO:0000313" key="11">
    <source>
        <dbReference type="EMBL" id="GAQ79043.1"/>
    </source>
</evidence>
<feature type="binding site" evidence="7">
    <location>
        <position position="106"/>
    </location>
    <ligand>
        <name>oxalate</name>
        <dbReference type="ChEBI" id="CHEBI:30623"/>
    </ligand>
</feature>
<dbReference type="InterPro" id="IPR014710">
    <property type="entry name" value="RmlC-like_jellyroll"/>
</dbReference>
<feature type="binding site" evidence="8">
    <location>
        <position position="104"/>
    </location>
    <ligand>
        <name>Mn(2+)</name>
        <dbReference type="ChEBI" id="CHEBI:29035"/>
    </ligand>
</feature>